<dbReference type="SUPFAM" id="SSF54427">
    <property type="entry name" value="NTF2-like"/>
    <property type="match status" value="1"/>
</dbReference>
<reference evidence="3 4" key="1">
    <citation type="journal article" date="2012" name="Genome Biol.">
        <title>The genome of the polar eukaryotic microalga coccomyxa subellipsoidea reveals traits of cold adaptation.</title>
        <authorList>
            <person name="Blanc G."/>
            <person name="Agarkova I."/>
            <person name="Grimwood J."/>
            <person name="Kuo A."/>
            <person name="Brueggeman A."/>
            <person name="Dunigan D."/>
            <person name="Gurnon J."/>
            <person name="Ladunga I."/>
            <person name="Lindquist E."/>
            <person name="Lucas S."/>
            <person name="Pangilinan J."/>
            <person name="Proschold T."/>
            <person name="Salamov A."/>
            <person name="Schmutz J."/>
            <person name="Weeks D."/>
            <person name="Yamada T."/>
            <person name="Claverie J.M."/>
            <person name="Grigoriev I."/>
            <person name="Van Etten J."/>
            <person name="Lomsadze A."/>
            <person name="Borodovsky M."/>
        </authorList>
    </citation>
    <scope>NUCLEOTIDE SEQUENCE [LARGE SCALE GENOMIC DNA]</scope>
    <source>
        <strain evidence="3 4">C-169</strain>
    </source>
</reference>
<dbReference type="InterPro" id="IPR032710">
    <property type="entry name" value="NTF2-like_dom_sf"/>
</dbReference>
<keyword evidence="4" id="KW-1185">Reference proteome</keyword>
<evidence type="ECO:0000259" key="2">
    <source>
        <dbReference type="Pfam" id="PF13474"/>
    </source>
</evidence>
<dbReference type="InterPro" id="IPR001943">
    <property type="entry name" value="UVR_dom"/>
</dbReference>
<dbReference type="InterPro" id="IPR037401">
    <property type="entry name" value="SnoaL-like"/>
</dbReference>
<feature type="domain" description="SnoaL-like" evidence="2">
    <location>
        <begin position="61"/>
        <end position="129"/>
    </location>
</feature>
<dbReference type="KEGG" id="csl:COCSUDRAFT_59969"/>
<protein>
    <recommendedName>
        <fullName evidence="5">UVR domain-containing protein</fullName>
    </recommendedName>
</protein>
<sequence>MSIRASVTERTEEVPLADLQVMLEDAVRQEDYQAAAELRDELMYAPAWHQYHPHLIQVHVLQAMNDIWGQGEHVQCIHPAAACIAGRQNVMESWRVILRGAPMTISLEDVRVYAGDAAAYVTCIEVMDAGDSRGRDSDKEN</sequence>
<name>I0YJU1_COCSC</name>
<dbReference type="Gene3D" id="3.10.450.50">
    <property type="match status" value="1"/>
</dbReference>
<accession>I0YJU1</accession>
<dbReference type="Pfam" id="PF13474">
    <property type="entry name" value="SnoaL_3"/>
    <property type="match status" value="1"/>
</dbReference>
<dbReference type="PANTHER" id="PTHR34957:SF1">
    <property type="entry name" value="NUCLEAR TRANSPORT FACTOR 2 (NTF2) FAMILY PROTEIN"/>
    <property type="match status" value="1"/>
</dbReference>
<dbReference type="STRING" id="574566.I0YJU1"/>
<dbReference type="OrthoDB" id="2335338at2759"/>
<evidence type="ECO:0008006" key="5">
    <source>
        <dbReference type="Google" id="ProtNLM"/>
    </source>
</evidence>
<dbReference type="Proteomes" id="UP000007264">
    <property type="component" value="Unassembled WGS sequence"/>
</dbReference>
<organism evidence="3 4">
    <name type="scientific">Coccomyxa subellipsoidea (strain C-169)</name>
    <name type="common">Green microalga</name>
    <dbReference type="NCBI Taxonomy" id="574566"/>
    <lineage>
        <taxon>Eukaryota</taxon>
        <taxon>Viridiplantae</taxon>
        <taxon>Chlorophyta</taxon>
        <taxon>core chlorophytes</taxon>
        <taxon>Trebouxiophyceae</taxon>
        <taxon>Trebouxiophyceae incertae sedis</taxon>
        <taxon>Coccomyxaceae</taxon>
        <taxon>Coccomyxa</taxon>
        <taxon>Coccomyxa subellipsoidea</taxon>
    </lineage>
</organism>
<dbReference type="PANTHER" id="PTHR34957">
    <property type="entry name" value="NUCLEAR TRANSPORT FACTOR 2 (NTF2) FAMILY PROTEIN"/>
    <property type="match status" value="1"/>
</dbReference>
<dbReference type="AlphaFoldDB" id="I0YJU1"/>
<comment type="caution">
    <text evidence="3">The sequence shown here is derived from an EMBL/GenBank/DDBJ whole genome shotgun (WGS) entry which is preliminary data.</text>
</comment>
<evidence type="ECO:0000259" key="1">
    <source>
        <dbReference type="Pfam" id="PF02151"/>
    </source>
</evidence>
<evidence type="ECO:0000313" key="4">
    <source>
        <dbReference type="Proteomes" id="UP000007264"/>
    </source>
</evidence>
<feature type="domain" description="UVR" evidence="1">
    <location>
        <begin position="16"/>
        <end position="42"/>
    </location>
</feature>
<dbReference type="RefSeq" id="XP_005643204.1">
    <property type="nucleotide sequence ID" value="XM_005643147.1"/>
</dbReference>
<gene>
    <name evidence="3" type="ORF">COCSUDRAFT_59969</name>
</gene>
<dbReference type="GeneID" id="17036589"/>
<dbReference type="EMBL" id="AGSI01000022">
    <property type="protein sequence ID" value="EIE18660.1"/>
    <property type="molecule type" value="Genomic_DNA"/>
</dbReference>
<dbReference type="Pfam" id="PF02151">
    <property type="entry name" value="UVR"/>
    <property type="match status" value="1"/>
</dbReference>
<proteinExistence type="predicted"/>
<evidence type="ECO:0000313" key="3">
    <source>
        <dbReference type="EMBL" id="EIE18660.1"/>
    </source>
</evidence>